<organism evidence="1">
    <name type="scientific">hydrothermal vent metagenome</name>
    <dbReference type="NCBI Taxonomy" id="652676"/>
    <lineage>
        <taxon>unclassified sequences</taxon>
        <taxon>metagenomes</taxon>
        <taxon>ecological metagenomes</taxon>
    </lineage>
</organism>
<name>A0A3B0SV03_9ZZZZ</name>
<proteinExistence type="predicted"/>
<dbReference type="AlphaFoldDB" id="A0A3B0SV03"/>
<reference evidence="1" key="1">
    <citation type="submission" date="2018-06" db="EMBL/GenBank/DDBJ databases">
        <authorList>
            <person name="Zhirakovskaya E."/>
        </authorList>
    </citation>
    <scope>NUCLEOTIDE SEQUENCE</scope>
</reference>
<protein>
    <submittedName>
        <fullName evidence="1">Uncharacterized protein</fullName>
    </submittedName>
</protein>
<accession>A0A3B0SV03</accession>
<gene>
    <name evidence="1" type="ORF">MNBD_ACTINO02-2535</name>
</gene>
<evidence type="ECO:0000313" key="1">
    <source>
        <dbReference type="EMBL" id="VAW04239.1"/>
    </source>
</evidence>
<sequence>MWAIWRIPTQEPNRRGIVGENAKSLWEETVAICRHIDMAIGFALSILTAALLGRASLLVYELDALDQQLIDELVEAA</sequence>
<dbReference type="EMBL" id="UOEK01000282">
    <property type="protein sequence ID" value="VAW04239.1"/>
    <property type="molecule type" value="Genomic_DNA"/>
</dbReference>